<keyword evidence="2" id="KW-1133">Transmembrane helix</keyword>
<evidence type="ECO:0000313" key="3">
    <source>
        <dbReference type="EMBL" id="WTS16823.1"/>
    </source>
</evidence>
<name>A0AAU1UGQ7_9ACTN</name>
<accession>A0AAU1UGQ7</accession>
<feature type="region of interest" description="Disordered" evidence="1">
    <location>
        <begin position="151"/>
        <end position="182"/>
    </location>
</feature>
<dbReference type="AlphaFoldDB" id="A0AAU1UGQ7"/>
<keyword evidence="2" id="KW-0812">Transmembrane</keyword>
<evidence type="ECO:0000256" key="2">
    <source>
        <dbReference type="SAM" id="Phobius"/>
    </source>
</evidence>
<feature type="compositionally biased region" description="Basic and acidic residues" evidence="1">
    <location>
        <begin position="156"/>
        <end position="182"/>
    </location>
</feature>
<evidence type="ECO:0008006" key="4">
    <source>
        <dbReference type="Google" id="ProtNLM"/>
    </source>
</evidence>
<reference evidence="3" key="1">
    <citation type="submission" date="2022-10" db="EMBL/GenBank/DDBJ databases">
        <title>The complete genomes of actinobacterial strains from the NBC collection.</title>
        <authorList>
            <person name="Joergensen T.S."/>
            <person name="Alvarez Arevalo M."/>
            <person name="Sterndorff E.B."/>
            <person name="Faurdal D."/>
            <person name="Vuksanovic O."/>
            <person name="Mourched A.-S."/>
            <person name="Charusanti P."/>
            <person name="Shaw S."/>
            <person name="Blin K."/>
            <person name="Weber T."/>
        </authorList>
    </citation>
    <scope>NUCLEOTIDE SEQUENCE</scope>
    <source>
        <strain evidence="3">NBC_00119</strain>
    </source>
</reference>
<feature type="transmembrane region" description="Helical" evidence="2">
    <location>
        <begin position="38"/>
        <end position="62"/>
    </location>
</feature>
<feature type="transmembrane region" description="Helical" evidence="2">
    <location>
        <begin position="122"/>
        <end position="144"/>
    </location>
</feature>
<dbReference type="EMBL" id="CP108195">
    <property type="protein sequence ID" value="WTS16823.1"/>
    <property type="molecule type" value="Genomic_DNA"/>
</dbReference>
<sequence length="182" mass="20629">MNRLSRWYGESPLQLPLLAASFALAGYAGVRLLENDPWAVAVWFVGAALVHDLLLVPVYSLADVAAQKALGDRSRRTTMYVRVPAFLSGLLLLVWFPLITRARADHFALVTGHSGDAFLPRWLLLTAALFAASALWFVAVTFLAPASPWRQARRARREERARERERERQRRKETKERPPSDH</sequence>
<feature type="transmembrane region" description="Helical" evidence="2">
    <location>
        <begin position="83"/>
        <end position="102"/>
    </location>
</feature>
<protein>
    <recommendedName>
        <fullName evidence="4">Lipoprotein</fullName>
    </recommendedName>
</protein>
<keyword evidence="2" id="KW-0472">Membrane</keyword>
<proteinExistence type="predicted"/>
<gene>
    <name evidence="3" type="ORF">OHU69_40670</name>
</gene>
<evidence type="ECO:0000256" key="1">
    <source>
        <dbReference type="SAM" id="MobiDB-lite"/>
    </source>
</evidence>
<organism evidence="3">
    <name type="scientific">Streptomyces sp. NBC_00119</name>
    <dbReference type="NCBI Taxonomy" id="2975659"/>
    <lineage>
        <taxon>Bacteria</taxon>
        <taxon>Bacillati</taxon>
        <taxon>Actinomycetota</taxon>
        <taxon>Actinomycetes</taxon>
        <taxon>Kitasatosporales</taxon>
        <taxon>Streptomycetaceae</taxon>
        <taxon>Streptomyces</taxon>
    </lineage>
</organism>